<dbReference type="Pfam" id="PF11361">
    <property type="entry name" value="DUF3159"/>
    <property type="match status" value="1"/>
</dbReference>
<keyword evidence="1" id="KW-0472">Membrane</keyword>
<organism evidence="2">
    <name type="scientific">marine metagenome</name>
    <dbReference type="NCBI Taxonomy" id="408172"/>
    <lineage>
        <taxon>unclassified sequences</taxon>
        <taxon>metagenomes</taxon>
        <taxon>ecological metagenomes</taxon>
    </lineage>
</organism>
<evidence type="ECO:0000313" key="2">
    <source>
        <dbReference type="EMBL" id="SUZ90695.1"/>
    </source>
</evidence>
<evidence type="ECO:0008006" key="3">
    <source>
        <dbReference type="Google" id="ProtNLM"/>
    </source>
</evidence>
<dbReference type="AlphaFoldDB" id="A0A381RFW0"/>
<feature type="transmembrane region" description="Helical" evidence="1">
    <location>
        <begin position="12"/>
        <end position="31"/>
    </location>
</feature>
<evidence type="ECO:0000256" key="1">
    <source>
        <dbReference type="SAM" id="Phobius"/>
    </source>
</evidence>
<sequence>MPIVLFVGLNRLASLGWAVLGATVWSIMAVVGRRRRGEAVGKFLPILVGYLVVRGIIGILTDSEAVYFGIGIGTKACIGVALIVTSLAGRPFLGRVLHLALPIDRTTRVHPAYLRMTSRLTVALGVWQLITSTWDIWLFRQTSTDGYVLIRALVGWPTGILLTFLGFWYADRALRAVPDFPGLMHLLEEQDERRRKG</sequence>
<protein>
    <recommendedName>
        <fullName evidence="3">DUF3159 domain-containing protein</fullName>
    </recommendedName>
</protein>
<proteinExistence type="predicted"/>
<feature type="transmembrane region" description="Helical" evidence="1">
    <location>
        <begin position="43"/>
        <end position="60"/>
    </location>
</feature>
<reference evidence="2" key="1">
    <citation type="submission" date="2018-05" db="EMBL/GenBank/DDBJ databases">
        <authorList>
            <person name="Lanie J.A."/>
            <person name="Ng W.-L."/>
            <person name="Kazmierczak K.M."/>
            <person name="Andrzejewski T.M."/>
            <person name="Davidsen T.M."/>
            <person name="Wayne K.J."/>
            <person name="Tettelin H."/>
            <person name="Glass J.I."/>
            <person name="Rusch D."/>
            <person name="Podicherti R."/>
            <person name="Tsui H.-C.T."/>
            <person name="Winkler M.E."/>
        </authorList>
    </citation>
    <scope>NUCLEOTIDE SEQUENCE</scope>
</reference>
<gene>
    <name evidence="2" type="ORF">METZ01_LOCUS43549</name>
</gene>
<accession>A0A381RFW0</accession>
<dbReference type="InterPro" id="IPR016566">
    <property type="entry name" value="UCP010219"/>
</dbReference>
<feature type="transmembrane region" description="Helical" evidence="1">
    <location>
        <begin position="149"/>
        <end position="170"/>
    </location>
</feature>
<feature type="transmembrane region" description="Helical" evidence="1">
    <location>
        <begin position="120"/>
        <end position="137"/>
    </location>
</feature>
<keyword evidence="1" id="KW-0812">Transmembrane</keyword>
<feature type="transmembrane region" description="Helical" evidence="1">
    <location>
        <begin position="66"/>
        <end position="88"/>
    </location>
</feature>
<dbReference type="EMBL" id="UINC01001915">
    <property type="protein sequence ID" value="SUZ90695.1"/>
    <property type="molecule type" value="Genomic_DNA"/>
</dbReference>
<keyword evidence="1" id="KW-1133">Transmembrane helix</keyword>
<name>A0A381RFW0_9ZZZZ</name>